<dbReference type="InterPro" id="IPR024161">
    <property type="entry name" value="Znf_nanos-typ"/>
</dbReference>
<dbReference type="Proteomes" id="UP001474421">
    <property type="component" value="Unassembled WGS sequence"/>
</dbReference>
<evidence type="ECO:0000256" key="1">
    <source>
        <dbReference type="ARBA" id="ARBA00004496"/>
    </source>
</evidence>
<keyword evidence="5" id="KW-0862">Zinc</keyword>
<evidence type="ECO:0000256" key="5">
    <source>
        <dbReference type="ARBA" id="ARBA00022833"/>
    </source>
</evidence>
<dbReference type="InterPro" id="IPR038129">
    <property type="entry name" value="Nanos_sf"/>
</dbReference>
<reference evidence="11 12" key="1">
    <citation type="journal article" date="2024" name="Proc. Natl. Acad. Sci. U.S.A.">
        <title>The genetic regulatory architecture and epigenomic basis for age-related changes in rattlesnake venom.</title>
        <authorList>
            <person name="Hogan M.P."/>
            <person name="Holding M.L."/>
            <person name="Nystrom G.S."/>
            <person name="Colston T.J."/>
            <person name="Bartlett D.A."/>
            <person name="Mason A.J."/>
            <person name="Ellsworth S.A."/>
            <person name="Rautsaw R.M."/>
            <person name="Lawrence K.C."/>
            <person name="Strickland J.L."/>
            <person name="He B."/>
            <person name="Fraser P."/>
            <person name="Margres M.J."/>
            <person name="Gilbert D.M."/>
            <person name="Gibbs H.L."/>
            <person name="Parkinson C.L."/>
            <person name="Rokyta D.R."/>
        </authorList>
    </citation>
    <scope>NUCLEOTIDE SEQUENCE [LARGE SCALE GENOMIC DNA]</scope>
    <source>
        <strain evidence="11">DRR0105</strain>
    </source>
</reference>
<name>A0AAW1BZU8_CROAD</name>
<feature type="region of interest" description="Disordered" evidence="9">
    <location>
        <begin position="1"/>
        <end position="20"/>
    </location>
</feature>
<proteinExistence type="inferred from homology"/>
<sequence length="219" mass="24840">MVGGGDRLLLRKSLAPPGEAPGLSHFKLAGAQAEAQGAGMSPAAFQLWRDYFQLAKLVEGMGRCEPSEEKEEEPSPQAAGFPPEQQQQQQHQLFPRRQRQRQRQFSDEPPWAAGGREERSCSFCKQNGESRSIYTSHRLKDEAGRVQCPILRKYKCPQCGASEDFAHTRRFCPLTKQGYISVYTACIRNSAGKRKKKASRRKHGPSLFFPSMYYFTYLF</sequence>
<comment type="caution">
    <text evidence="11">The sequence shown here is derived from an EMBL/GenBank/DDBJ whole genome shotgun (WGS) entry which is preliminary data.</text>
</comment>
<dbReference type="EMBL" id="JAOTOJ010000002">
    <property type="protein sequence ID" value="KAK9407694.1"/>
    <property type="molecule type" value="Genomic_DNA"/>
</dbReference>
<comment type="similarity">
    <text evidence="8">Belongs to the nanos family.</text>
</comment>
<keyword evidence="7 8" id="KW-0694">RNA-binding</keyword>
<dbReference type="GO" id="GO:0008270">
    <property type="term" value="F:zinc ion binding"/>
    <property type="evidence" value="ECO:0007669"/>
    <property type="project" value="UniProtKB-KW"/>
</dbReference>
<organism evidence="11 12">
    <name type="scientific">Crotalus adamanteus</name>
    <name type="common">Eastern diamondback rattlesnake</name>
    <dbReference type="NCBI Taxonomy" id="8729"/>
    <lineage>
        <taxon>Eukaryota</taxon>
        <taxon>Metazoa</taxon>
        <taxon>Chordata</taxon>
        <taxon>Craniata</taxon>
        <taxon>Vertebrata</taxon>
        <taxon>Euteleostomi</taxon>
        <taxon>Lepidosauria</taxon>
        <taxon>Squamata</taxon>
        <taxon>Bifurcata</taxon>
        <taxon>Unidentata</taxon>
        <taxon>Episquamata</taxon>
        <taxon>Toxicofera</taxon>
        <taxon>Serpentes</taxon>
        <taxon>Colubroidea</taxon>
        <taxon>Viperidae</taxon>
        <taxon>Crotalinae</taxon>
        <taxon>Crotalus</taxon>
    </lineage>
</organism>
<dbReference type="AlphaFoldDB" id="A0AAW1BZU8"/>
<evidence type="ECO:0000313" key="11">
    <source>
        <dbReference type="EMBL" id="KAK9407694.1"/>
    </source>
</evidence>
<keyword evidence="3" id="KW-0479">Metal-binding</keyword>
<evidence type="ECO:0000256" key="7">
    <source>
        <dbReference type="ARBA" id="ARBA00022884"/>
    </source>
</evidence>
<evidence type="ECO:0000256" key="3">
    <source>
        <dbReference type="ARBA" id="ARBA00022723"/>
    </source>
</evidence>
<dbReference type="PANTHER" id="PTHR12887">
    <property type="entry name" value="NANOS PROTEIN"/>
    <property type="match status" value="1"/>
</dbReference>
<dbReference type="Pfam" id="PF05741">
    <property type="entry name" value="zf-nanos"/>
    <property type="match status" value="1"/>
</dbReference>
<evidence type="ECO:0000256" key="4">
    <source>
        <dbReference type="ARBA" id="ARBA00022771"/>
    </source>
</evidence>
<evidence type="ECO:0000313" key="12">
    <source>
        <dbReference type="Proteomes" id="UP001474421"/>
    </source>
</evidence>
<feature type="domain" description="Nanos-type" evidence="10">
    <location>
        <begin position="120"/>
        <end position="174"/>
    </location>
</feature>
<keyword evidence="12" id="KW-1185">Reference proteome</keyword>
<evidence type="ECO:0000256" key="8">
    <source>
        <dbReference type="PROSITE-ProRule" id="PRU00855"/>
    </source>
</evidence>
<keyword evidence="4 8" id="KW-0863">Zinc-finger</keyword>
<accession>A0AAW1BZU8</accession>
<dbReference type="Gene3D" id="4.10.60.30">
    <property type="entry name" value="Nanos, RNA-binding domain"/>
    <property type="match status" value="1"/>
</dbReference>
<dbReference type="PROSITE" id="PS51522">
    <property type="entry name" value="ZF_NANOS"/>
    <property type="match status" value="1"/>
</dbReference>
<dbReference type="GO" id="GO:0003723">
    <property type="term" value="F:RNA binding"/>
    <property type="evidence" value="ECO:0007669"/>
    <property type="project" value="UniProtKB-UniRule"/>
</dbReference>
<keyword evidence="2" id="KW-0963">Cytoplasm</keyword>
<dbReference type="InterPro" id="IPR008705">
    <property type="entry name" value="Nanos/Xcar2"/>
</dbReference>
<evidence type="ECO:0000256" key="9">
    <source>
        <dbReference type="SAM" id="MobiDB-lite"/>
    </source>
</evidence>
<protein>
    <submittedName>
        <fullName evidence="11">Nanos 3-like</fullName>
    </submittedName>
</protein>
<evidence type="ECO:0000256" key="6">
    <source>
        <dbReference type="ARBA" id="ARBA00022845"/>
    </source>
</evidence>
<evidence type="ECO:0000256" key="2">
    <source>
        <dbReference type="ARBA" id="ARBA00022490"/>
    </source>
</evidence>
<dbReference type="GO" id="GO:0006417">
    <property type="term" value="P:regulation of translation"/>
    <property type="evidence" value="ECO:0007669"/>
    <property type="project" value="UniProtKB-UniRule"/>
</dbReference>
<keyword evidence="6 8" id="KW-0810">Translation regulation</keyword>
<gene>
    <name evidence="11" type="ORF">NXF25_006468</name>
</gene>
<dbReference type="GO" id="GO:0005737">
    <property type="term" value="C:cytoplasm"/>
    <property type="evidence" value="ECO:0007669"/>
    <property type="project" value="UniProtKB-SubCell"/>
</dbReference>
<dbReference type="FunFam" id="4.10.60.30:FF:000001">
    <property type="entry name" value="nanos homolog 3"/>
    <property type="match status" value="1"/>
</dbReference>
<evidence type="ECO:0000259" key="10">
    <source>
        <dbReference type="PROSITE" id="PS51522"/>
    </source>
</evidence>
<feature type="region of interest" description="Disordered" evidence="9">
    <location>
        <begin position="63"/>
        <end position="116"/>
    </location>
</feature>
<comment type="subcellular location">
    <subcellularLocation>
        <location evidence="1">Cytoplasm</location>
    </subcellularLocation>
</comment>